<name>A0A9P5KAL6_COLSI</name>
<dbReference type="InterPro" id="IPR001764">
    <property type="entry name" value="Glyco_hydro_3_N"/>
</dbReference>
<dbReference type="PROSITE" id="PS51820">
    <property type="entry name" value="PA14"/>
    <property type="match status" value="1"/>
</dbReference>
<proteinExistence type="inferred from homology"/>
<evidence type="ECO:0000256" key="6">
    <source>
        <dbReference type="ARBA" id="ARBA00023180"/>
    </source>
</evidence>
<dbReference type="InterPro" id="IPR002772">
    <property type="entry name" value="Glyco_hydro_3_C"/>
</dbReference>
<dbReference type="Pfam" id="PF14310">
    <property type="entry name" value="Fn3-like"/>
    <property type="match status" value="1"/>
</dbReference>
<dbReference type="Gene3D" id="2.60.120.260">
    <property type="entry name" value="Galactose-binding domain-like"/>
    <property type="match status" value="1"/>
</dbReference>
<comment type="catalytic activity">
    <reaction evidence="1 10">
        <text>Hydrolysis of terminal, non-reducing beta-D-glucosyl residues with release of beta-D-glucose.</text>
        <dbReference type="EC" id="3.2.1.21"/>
    </reaction>
</comment>
<dbReference type="InterPro" id="IPR037524">
    <property type="entry name" value="PA14/GLEYA"/>
</dbReference>
<dbReference type="PANTHER" id="PTHR42715:SF3">
    <property type="entry name" value="BETA-GLUCOSIDASE B-RELATED"/>
    <property type="match status" value="1"/>
</dbReference>
<dbReference type="Pfam" id="PF01915">
    <property type="entry name" value="Glyco_hydro_3_C"/>
    <property type="match status" value="1"/>
</dbReference>
<evidence type="ECO:0000256" key="1">
    <source>
        <dbReference type="ARBA" id="ARBA00000448"/>
    </source>
</evidence>
<dbReference type="PANTHER" id="PTHR42715">
    <property type="entry name" value="BETA-GLUCOSIDASE"/>
    <property type="match status" value="1"/>
</dbReference>
<dbReference type="Pfam" id="PF00933">
    <property type="entry name" value="Glyco_hydro_3"/>
    <property type="match status" value="1"/>
</dbReference>
<evidence type="ECO:0000256" key="5">
    <source>
        <dbReference type="ARBA" id="ARBA00022801"/>
    </source>
</evidence>
<accession>A0A9P5KAL6</accession>
<comment type="caution">
    <text evidence="12">The sequence shown here is derived from an EMBL/GenBank/DDBJ whole genome shotgun (WGS) entry which is preliminary data.</text>
</comment>
<dbReference type="InterPro" id="IPR050288">
    <property type="entry name" value="Cellulose_deg_GH3"/>
</dbReference>
<organism evidence="12 13">
    <name type="scientific">Colletotrichum siamense</name>
    <name type="common">Anthracnose fungus</name>
    <dbReference type="NCBI Taxonomy" id="690259"/>
    <lineage>
        <taxon>Eukaryota</taxon>
        <taxon>Fungi</taxon>
        <taxon>Dikarya</taxon>
        <taxon>Ascomycota</taxon>
        <taxon>Pezizomycotina</taxon>
        <taxon>Sordariomycetes</taxon>
        <taxon>Hypocreomycetidae</taxon>
        <taxon>Glomerellales</taxon>
        <taxon>Glomerellaceae</taxon>
        <taxon>Colletotrichum</taxon>
        <taxon>Colletotrichum gloeosporioides species complex</taxon>
    </lineage>
</organism>
<evidence type="ECO:0000256" key="10">
    <source>
        <dbReference type="RuleBase" id="RU361161"/>
    </source>
</evidence>
<feature type="domain" description="PA14" evidence="11">
    <location>
        <begin position="425"/>
        <end position="578"/>
    </location>
</feature>
<comment type="pathway">
    <text evidence="2 10">Glycan metabolism; cellulose degradation.</text>
</comment>
<evidence type="ECO:0000256" key="3">
    <source>
        <dbReference type="ARBA" id="ARBA00005336"/>
    </source>
</evidence>
<dbReference type="Gene3D" id="3.40.50.1700">
    <property type="entry name" value="Glycoside hydrolase family 3 C-terminal domain"/>
    <property type="match status" value="1"/>
</dbReference>
<dbReference type="InterPro" id="IPR019800">
    <property type="entry name" value="Glyco_hydro_3_AS"/>
</dbReference>
<dbReference type="InterPro" id="IPR036962">
    <property type="entry name" value="Glyco_hydro_3_N_sf"/>
</dbReference>
<keyword evidence="6" id="KW-0325">Glycoprotein</keyword>
<dbReference type="PROSITE" id="PS00775">
    <property type="entry name" value="GLYCOSYL_HYDROL_F3"/>
    <property type="match status" value="1"/>
</dbReference>
<evidence type="ECO:0000256" key="9">
    <source>
        <dbReference type="ARBA" id="ARBA00023326"/>
    </source>
</evidence>
<dbReference type="InterPro" id="IPR013783">
    <property type="entry name" value="Ig-like_fold"/>
</dbReference>
<evidence type="ECO:0000256" key="8">
    <source>
        <dbReference type="ARBA" id="ARBA00023295"/>
    </source>
</evidence>
<dbReference type="SMART" id="SM01217">
    <property type="entry name" value="Fn3_like"/>
    <property type="match status" value="1"/>
</dbReference>
<dbReference type="InterPro" id="IPR017853">
    <property type="entry name" value="GH"/>
</dbReference>
<dbReference type="OrthoDB" id="47059at2759"/>
<dbReference type="EC" id="3.2.1.21" evidence="4 10"/>
<dbReference type="Gene3D" id="2.60.40.10">
    <property type="entry name" value="Immunoglobulins"/>
    <property type="match status" value="1"/>
</dbReference>
<evidence type="ECO:0000313" key="13">
    <source>
        <dbReference type="Proteomes" id="UP000711996"/>
    </source>
</evidence>
<reference evidence="12" key="1">
    <citation type="submission" date="2019-06" db="EMBL/GenBank/DDBJ databases">
        <authorList>
            <person name="Gan P."/>
            <person name="Shirasu K."/>
        </authorList>
    </citation>
    <scope>NUCLEOTIDE SEQUENCE [LARGE SCALE GENOMIC DNA]</scope>
    <source>
        <strain evidence="12">CAD2</strain>
    </source>
</reference>
<keyword evidence="9 10" id="KW-0624">Polysaccharide degradation</keyword>
<evidence type="ECO:0000256" key="4">
    <source>
        <dbReference type="ARBA" id="ARBA00012744"/>
    </source>
</evidence>
<evidence type="ECO:0000256" key="2">
    <source>
        <dbReference type="ARBA" id="ARBA00004987"/>
    </source>
</evidence>
<keyword evidence="13" id="KW-1185">Reference proteome</keyword>
<protein>
    <recommendedName>
        <fullName evidence="4 10">beta-glucosidase</fullName>
        <ecNumber evidence="4 10">3.2.1.21</ecNumber>
    </recommendedName>
</protein>
<dbReference type="AlphaFoldDB" id="A0A9P5KAL6"/>
<dbReference type="Gene3D" id="3.20.20.300">
    <property type="entry name" value="Glycoside hydrolase, family 3, N-terminal domain"/>
    <property type="match status" value="1"/>
</dbReference>
<dbReference type="InterPro" id="IPR036881">
    <property type="entry name" value="Glyco_hydro_3_C_sf"/>
</dbReference>
<comment type="similarity">
    <text evidence="3 10">Belongs to the glycosyl hydrolase 3 family.</text>
</comment>
<dbReference type="GO" id="GO:0009251">
    <property type="term" value="P:glucan catabolic process"/>
    <property type="evidence" value="ECO:0007669"/>
    <property type="project" value="TreeGrafter"/>
</dbReference>
<dbReference type="Proteomes" id="UP000711996">
    <property type="component" value="Unassembled WGS sequence"/>
</dbReference>
<dbReference type="PRINTS" id="PR00133">
    <property type="entry name" value="GLHYDRLASE3"/>
</dbReference>
<dbReference type="EMBL" id="QPMT01000002">
    <property type="protein sequence ID" value="KAF4866047.1"/>
    <property type="molecule type" value="Genomic_DNA"/>
</dbReference>
<dbReference type="SUPFAM" id="SSF51445">
    <property type="entry name" value="(Trans)glycosidases"/>
    <property type="match status" value="1"/>
</dbReference>
<keyword evidence="7 10" id="KW-0119">Carbohydrate metabolism</keyword>
<sequence>MTAAPSDKELSALLSQLTTAEKVLLLSGKNTWETPEIERLHVPSLKVSDGPNGARGAQFTDGTTAACFPACVSLAATFNRSLARQIGVALGEETQTKGAYVLLGPTVCPHRSPLGGRNFESFSEDPFLTGELASEYVLGLQSQRVGATVKHFAINEQDTRRFTVNETVSQRVMREIYLRPFEIVVKKADPWCIMTSYPKVNGAYVDDQTTFLKDILRDEWKFKGLVMTDWGAASAAIANGIRNGLDLEMPGPPHRRQPAIVHKLIEGGKVDVKDIDDRVLPLLKLLRQTGKFADRREPVPERAISRPEHEKLIREAGGEGVVLLKNSESALPLKPSHLKNIAVLGPLAKHAAAHGGGSASLNCHYKISPFDAIKSRLPDSNLSYSKGVFIILSSKFGTVLINISAVGAHVFRAYPDFVVGTRNRLGNPGFAADFYENLDLTGEPFYTEEYPRGSFMTLMNDNVVSAKSARLSTKYSPDVSGKHYLSFSGMGPARLFINGEFQGEIKETAEAMSFLLGVQEERHLQYDFVTGETYDIVIESTISPVPNAELYLADDQIAVHLGFVSQQEMEADLLSEAVSFAKGADVALIFVGNTPQWETEGQDMATMTLPADGSQDKLIAEVAKVNPNTIVVITTGVPVELPWLDNVAAVVQAWYGGQETGNSILDVLLGEVNPSGRLPMSWPKKNEHTACYGHFGLDSWDSREVEYVEGVNVGYRHFDLQYGTQKEVMFPFGYGLSYSTFEHSACALSGTLDANDENAKITVAVTVHNTSDVAGSEVVQVYVTPPKSRTGVERPPKALVAFDKIHLNPGAQKEIQLSFKRDGAAFWSEAGRLWEVEAGEHEVHVSTSSCPKDIKSTLVLDVTEGFTFRP</sequence>
<keyword evidence="8 10" id="KW-0326">Glycosidase</keyword>
<evidence type="ECO:0000313" key="12">
    <source>
        <dbReference type="EMBL" id="KAF4866047.1"/>
    </source>
</evidence>
<evidence type="ECO:0000259" key="11">
    <source>
        <dbReference type="PROSITE" id="PS51820"/>
    </source>
</evidence>
<dbReference type="InterPro" id="IPR026891">
    <property type="entry name" value="Fn3-like"/>
</dbReference>
<dbReference type="GO" id="GO:0008422">
    <property type="term" value="F:beta-glucosidase activity"/>
    <property type="evidence" value="ECO:0007669"/>
    <property type="project" value="UniProtKB-EC"/>
</dbReference>
<keyword evidence="5 10" id="KW-0378">Hydrolase</keyword>
<gene>
    <name evidence="12" type="primary">bglB-0</name>
    <name evidence="12" type="ORF">CGCSCA2_v001001</name>
</gene>
<evidence type="ECO:0000256" key="7">
    <source>
        <dbReference type="ARBA" id="ARBA00023277"/>
    </source>
</evidence>
<dbReference type="SUPFAM" id="SSF52279">
    <property type="entry name" value="Beta-D-glucan exohydrolase, C-terminal domain"/>
    <property type="match status" value="1"/>
</dbReference>